<protein>
    <submittedName>
        <fullName evidence="7">Uncharacterized protein</fullName>
    </submittedName>
</protein>
<organism evidence="7 8">
    <name type="scientific">Batrachochytrium salamandrivorans</name>
    <dbReference type="NCBI Taxonomy" id="1357716"/>
    <lineage>
        <taxon>Eukaryota</taxon>
        <taxon>Fungi</taxon>
        <taxon>Fungi incertae sedis</taxon>
        <taxon>Chytridiomycota</taxon>
        <taxon>Chytridiomycota incertae sedis</taxon>
        <taxon>Chytridiomycetes</taxon>
        <taxon>Rhizophydiales</taxon>
        <taxon>Rhizophydiales incertae sedis</taxon>
        <taxon>Batrachochytrium</taxon>
    </lineage>
</organism>
<evidence type="ECO:0000313" key="8">
    <source>
        <dbReference type="Proteomes" id="UP001648503"/>
    </source>
</evidence>
<keyword evidence="3 6" id="KW-0812">Transmembrane</keyword>
<feature type="transmembrane region" description="Helical" evidence="6">
    <location>
        <begin position="79"/>
        <end position="96"/>
    </location>
</feature>
<evidence type="ECO:0000256" key="2">
    <source>
        <dbReference type="ARBA" id="ARBA00007590"/>
    </source>
</evidence>
<proteinExistence type="inferred from homology"/>
<dbReference type="EMBL" id="JAFCIX010000575">
    <property type="protein sequence ID" value="KAH6586207.1"/>
    <property type="molecule type" value="Genomic_DNA"/>
</dbReference>
<dbReference type="PANTHER" id="PTHR12668">
    <property type="entry name" value="TRANSMEMBRANE PROTEIN 14, 15"/>
    <property type="match status" value="1"/>
</dbReference>
<name>A0ABQ8ETA0_9FUNG</name>
<evidence type="ECO:0000313" key="7">
    <source>
        <dbReference type="EMBL" id="KAH6586207.1"/>
    </source>
</evidence>
<keyword evidence="5 6" id="KW-0472">Membrane</keyword>
<comment type="caution">
    <text evidence="7">The sequence shown here is derived from an EMBL/GenBank/DDBJ whole genome shotgun (WGS) entry which is preliminary data.</text>
</comment>
<keyword evidence="8" id="KW-1185">Reference proteome</keyword>
<feature type="transmembrane region" description="Helical" evidence="6">
    <location>
        <begin position="30"/>
        <end position="47"/>
    </location>
</feature>
<evidence type="ECO:0000256" key="1">
    <source>
        <dbReference type="ARBA" id="ARBA00004370"/>
    </source>
</evidence>
<dbReference type="PANTHER" id="PTHR12668:SF53">
    <property type="entry name" value="TMEM14 PROTEIN HOMOLOG YJR085C"/>
    <property type="match status" value="1"/>
</dbReference>
<evidence type="ECO:0000256" key="3">
    <source>
        <dbReference type="ARBA" id="ARBA00022692"/>
    </source>
</evidence>
<comment type="subcellular location">
    <subcellularLocation>
        <location evidence="1">Membrane</location>
    </subcellularLocation>
</comment>
<reference evidence="7 8" key="1">
    <citation type="submission" date="2021-02" db="EMBL/GenBank/DDBJ databases">
        <title>Variation within the Batrachochytrium salamandrivorans European outbreak.</title>
        <authorList>
            <person name="Kelly M."/>
            <person name="Pasmans F."/>
            <person name="Shea T.P."/>
            <person name="Munoz J.F."/>
            <person name="Carranza S."/>
            <person name="Cuomo C.A."/>
            <person name="Martel A."/>
        </authorList>
    </citation>
    <scope>NUCLEOTIDE SEQUENCE [LARGE SCALE GENOMIC DNA]</scope>
    <source>
        <strain evidence="7 8">AMFP18/2</strain>
    </source>
</reference>
<dbReference type="InterPro" id="IPR005349">
    <property type="entry name" value="TMEM14"/>
</dbReference>
<comment type="similarity">
    <text evidence="2">Belongs to the TMEM14 family.</text>
</comment>
<evidence type="ECO:0000256" key="5">
    <source>
        <dbReference type="ARBA" id="ARBA00023136"/>
    </source>
</evidence>
<evidence type="ECO:0000256" key="6">
    <source>
        <dbReference type="SAM" id="Phobius"/>
    </source>
</evidence>
<accession>A0ABQ8ETA0</accession>
<dbReference type="InterPro" id="IPR044890">
    <property type="entry name" value="TMEM14_sf"/>
</dbReference>
<keyword evidence="4 6" id="KW-1133">Transmembrane helix</keyword>
<dbReference type="Pfam" id="PF03647">
    <property type="entry name" value="Tmemb_14"/>
    <property type="match status" value="1"/>
</dbReference>
<sequence length="105" mass="10602">MSAHTAFTVGGLCAVGGVMGYVKGRSIPSLVAGLGFGSLMVGAGYLIKENKEYGVELAATTSAALSLAMIPRALKGKPAPIAVGILGLGSAAYYASKWNQQRNGV</sequence>
<dbReference type="Proteomes" id="UP001648503">
    <property type="component" value="Unassembled WGS sequence"/>
</dbReference>
<dbReference type="Gene3D" id="1.10.10.1740">
    <property type="entry name" value="Transmembrane protein 14-like"/>
    <property type="match status" value="1"/>
</dbReference>
<evidence type="ECO:0000256" key="4">
    <source>
        <dbReference type="ARBA" id="ARBA00022989"/>
    </source>
</evidence>
<gene>
    <name evidence="7" type="ORF">BASA50_000672</name>
</gene>